<keyword evidence="2" id="KW-1185">Reference proteome</keyword>
<evidence type="ECO:0000313" key="2">
    <source>
        <dbReference type="Proteomes" id="UP001292094"/>
    </source>
</evidence>
<name>A0AAE1NE31_9EUCA</name>
<dbReference type="AlphaFoldDB" id="A0AAE1NE31"/>
<reference evidence="1" key="1">
    <citation type="submission" date="2023-11" db="EMBL/GenBank/DDBJ databases">
        <title>Genome assemblies of two species of porcelain crab, Petrolisthes cinctipes and Petrolisthes manimaculis (Anomura: Porcellanidae).</title>
        <authorList>
            <person name="Angst P."/>
        </authorList>
    </citation>
    <scope>NUCLEOTIDE SEQUENCE</scope>
    <source>
        <strain evidence="1">PB745_02</strain>
        <tissue evidence="1">Gill</tissue>
    </source>
</reference>
<protein>
    <submittedName>
        <fullName evidence="1">Uncharacterized protein</fullName>
    </submittedName>
</protein>
<proteinExistence type="predicted"/>
<dbReference type="Proteomes" id="UP001292094">
    <property type="component" value="Unassembled WGS sequence"/>
</dbReference>
<accession>A0AAE1NE31</accession>
<organism evidence="1 2">
    <name type="scientific">Petrolisthes manimaculis</name>
    <dbReference type="NCBI Taxonomy" id="1843537"/>
    <lineage>
        <taxon>Eukaryota</taxon>
        <taxon>Metazoa</taxon>
        <taxon>Ecdysozoa</taxon>
        <taxon>Arthropoda</taxon>
        <taxon>Crustacea</taxon>
        <taxon>Multicrustacea</taxon>
        <taxon>Malacostraca</taxon>
        <taxon>Eumalacostraca</taxon>
        <taxon>Eucarida</taxon>
        <taxon>Decapoda</taxon>
        <taxon>Pleocyemata</taxon>
        <taxon>Anomura</taxon>
        <taxon>Galatheoidea</taxon>
        <taxon>Porcellanidae</taxon>
        <taxon>Petrolisthes</taxon>
    </lineage>
</organism>
<gene>
    <name evidence="1" type="ORF">Pmani_039238</name>
</gene>
<dbReference type="EMBL" id="JAWZYT010006700">
    <property type="protein sequence ID" value="KAK4287697.1"/>
    <property type="molecule type" value="Genomic_DNA"/>
</dbReference>
<evidence type="ECO:0000313" key="1">
    <source>
        <dbReference type="EMBL" id="KAK4287697.1"/>
    </source>
</evidence>
<dbReference type="PROSITE" id="PS51257">
    <property type="entry name" value="PROKAR_LIPOPROTEIN"/>
    <property type="match status" value="1"/>
</dbReference>
<comment type="caution">
    <text evidence="1">The sequence shown here is derived from an EMBL/GenBank/DDBJ whole genome shotgun (WGS) entry which is preliminary data.</text>
</comment>
<sequence length="67" mass="7779">MYPEEERWTSVCSNSHSPAIQHSLLGGCTRRRRDGRVCVATVTHLLFNTPCHVEVTRRYWCVHKPRG</sequence>